<proteinExistence type="predicted"/>
<reference evidence="2" key="1">
    <citation type="submission" date="2021-01" db="EMBL/GenBank/DDBJ databases">
        <title>Caligus Genome Assembly.</title>
        <authorList>
            <person name="Gallardo-Escarate C."/>
        </authorList>
    </citation>
    <scope>NUCLEOTIDE SEQUENCE [LARGE SCALE GENOMIC DNA]</scope>
</reference>
<accession>A0A7T8QV62</accession>
<protein>
    <submittedName>
        <fullName evidence="1">Hexosyltransferase</fullName>
    </submittedName>
</protein>
<dbReference type="AlphaFoldDB" id="A0A7T8QV62"/>
<dbReference type="Proteomes" id="UP000595437">
    <property type="component" value="Chromosome 1"/>
</dbReference>
<keyword evidence="1" id="KW-0808">Transferase</keyword>
<dbReference type="GO" id="GO:0016740">
    <property type="term" value="F:transferase activity"/>
    <property type="evidence" value="ECO:0007669"/>
    <property type="project" value="UniProtKB-KW"/>
</dbReference>
<evidence type="ECO:0000313" key="2">
    <source>
        <dbReference type="Proteomes" id="UP000595437"/>
    </source>
</evidence>
<name>A0A7T8QV62_CALRO</name>
<dbReference type="EMBL" id="CP045890">
    <property type="protein sequence ID" value="QQP56242.1"/>
    <property type="molecule type" value="Genomic_DNA"/>
</dbReference>
<sequence length="67" mass="7347">MLTGDVIPKLLAASSRYPKPKELLEGIYVSGLLSMESSLLLIDMMKLISRTWSNICKAAVFLSCKGN</sequence>
<keyword evidence="2" id="KW-1185">Reference proteome</keyword>
<gene>
    <name evidence="1" type="ORF">FKW44_000837</name>
</gene>
<organism evidence="1 2">
    <name type="scientific">Caligus rogercresseyi</name>
    <name type="common">Sea louse</name>
    <dbReference type="NCBI Taxonomy" id="217165"/>
    <lineage>
        <taxon>Eukaryota</taxon>
        <taxon>Metazoa</taxon>
        <taxon>Ecdysozoa</taxon>
        <taxon>Arthropoda</taxon>
        <taxon>Crustacea</taxon>
        <taxon>Multicrustacea</taxon>
        <taxon>Hexanauplia</taxon>
        <taxon>Copepoda</taxon>
        <taxon>Siphonostomatoida</taxon>
        <taxon>Caligidae</taxon>
        <taxon>Caligus</taxon>
    </lineage>
</organism>
<evidence type="ECO:0000313" key="1">
    <source>
        <dbReference type="EMBL" id="QQP56242.1"/>
    </source>
</evidence>